<accession>A0AAD8CDB8</accession>
<sequence length="76" mass="8740">MSPDLKEKRTFVCVSRNIPTKRQGFLANDDHDSPHSPGSLDAAMSNCYVRNKLLTLSNGFYELVLKFEKKHQRMKV</sequence>
<protein>
    <submittedName>
        <fullName evidence="1">Uncharacterized protein</fullName>
    </submittedName>
</protein>
<evidence type="ECO:0000313" key="2">
    <source>
        <dbReference type="Proteomes" id="UP001233172"/>
    </source>
</evidence>
<reference evidence="1" key="2">
    <citation type="submission" date="2023-04" db="EMBL/GenBank/DDBJ databases">
        <authorList>
            <person name="Bu L."/>
            <person name="Lu L."/>
            <person name="Laidemitt M.R."/>
            <person name="Zhang S.M."/>
            <person name="Mutuku M."/>
            <person name="Mkoji G."/>
            <person name="Steinauer M."/>
            <person name="Loker E.S."/>
        </authorList>
    </citation>
    <scope>NUCLEOTIDE SEQUENCE</scope>
    <source>
        <strain evidence="1">KasaAsao</strain>
        <tissue evidence="1">Whole Snail</tissue>
    </source>
</reference>
<dbReference type="EMBL" id="JASAOG010000001">
    <property type="protein sequence ID" value="KAK0070059.1"/>
    <property type="molecule type" value="Genomic_DNA"/>
</dbReference>
<comment type="caution">
    <text evidence="1">The sequence shown here is derived from an EMBL/GenBank/DDBJ whole genome shotgun (WGS) entry which is preliminary data.</text>
</comment>
<gene>
    <name evidence="1" type="ORF">Bpfe_000042</name>
</gene>
<organism evidence="1 2">
    <name type="scientific">Biomphalaria pfeifferi</name>
    <name type="common">Bloodfluke planorb</name>
    <name type="synonym">Freshwater snail</name>
    <dbReference type="NCBI Taxonomy" id="112525"/>
    <lineage>
        <taxon>Eukaryota</taxon>
        <taxon>Metazoa</taxon>
        <taxon>Spiralia</taxon>
        <taxon>Lophotrochozoa</taxon>
        <taxon>Mollusca</taxon>
        <taxon>Gastropoda</taxon>
        <taxon>Heterobranchia</taxon>
        <taxon>Euthyneura</taxon>
        <taxon>Panpulmonata</taxon>
        <taxon>Hygrophila</taxon>
        <taxon>Lymnaeoidea</taxon>
        <taxon>Planorbidae</taxon>
        <taxon>Biomphalaria</taxon>
    </lineage>
</organism>
<dbReference type="Proteomes" id="UP001233172">
    <property type="component" value="Unassembled WGS sequence"/>
</dbReference>
<reference evidence="1" key="1">
    <citation type="journal article" date="2023" name="PLoS Negl. Trop. Dis.">
        <title>A genome sequence for Biomphalaria pfeifferi, the major vector snail for the human-infecting parasite Schistosoma mansoni.</title>
        <authorList>
            <person name="Bu L."/>
            <person name="Lu L."/>
            <person name="Laidemitt M.R."/>
            <person name="Zhang S.M."/>
            <person name="Mutuku M."/>
            <person name="Mkoji G."/>
            <person name="Steinauer M."/>
            <person name="Loker E.S."/>
        </authorList>
    </citation>
    <scope>NUCLEOTIDE SEQUENCE</scope>
    <source>
        <strain evidence="1">KasaAsao</strain>
    </source>
</reference>
<proteinExistence type="predicted"/>
<evidence type="ECO:0000313" key="1">
    <source>
        <dbReference type="EMBL" id="KAK0070059.1"/>
    </source>
</evidence>
<dbReference type="AlphaFoldDB" id="A0AAD8CDB8"/>
<name>A0AAD8CDB8_BIOPF</name>
<keyword evidence="2" id="KW-1185">Reference proteome</keyword>